<protein>
    <submittedName>
        <fullName evidence="1">Uncharacterized protein</fullName>
    </submittedName>
</protein>
<dbReference type="AlphaFoldDB" id="A0A1S7PEC6"/>
<gene>
    <name evidence="1" type="ORF">AGR7C_Cc150046</name>
</gene>
<proteinExistence type="predicted"/>
<organism evidence="1 2">
    <name type="scientific">Agrobacterium deltaense Zutra 3/1</name>
    <dbReference type="NCBI Taxonomy" id="1183427"/>
    <lineage>
        <taxon>Bacteria</taxon>
        <taxon>Pseudomonadati</taxon>
        <taxon>Pseudomonadota</taxon>
        <taxon>Alphaproteobacteria</taxon>
        <taxon>Hyphomicrobiales</taxon>
        <taxon>Rhizobiaceae</taxon>
        <taxon>Rhizobium/Agrobacterium group</taxon>
        <taxon>Agrobacterium</taxon>
    </lineage>
</organism>
<dbReference type="Proteomes" id="UP000191987">
    <property type="component" value="Unassembled WGS sequence"/>
</dbReference>
<evidence type="ECO:0000313" key="1">
    <source>
        <dbReference type="EMBL" id="CUX19997.1"/>
    </source>
</evidence>
<evidence type="ECO:0000313" key="2">
    <source>
        <dbReference type="Proteomes" id="UP000191987"/>
    </source>
</evidence>
<dbReference type="RefSeq" id="WP_162936649.1">
    <property type="nucleotide sequence ID" value="NZ_LT009748.1"/>
</dbReference>
<dbReference type="EMBL" id="FBWG01000007">
    <property type="protein sequence ID" value="CUX19997.1"/>
    <property type="molecule type" value="Genomic_DNA"/>
</dbReference>
<name>A0A1S7PEC6_9HYPH</name>
<sequence>MADMQNLLCAELKRQLEGKGVAMVAIPAGGELLWKWFMALHKTRQAGMAGPQPITYAEIVAYSHIHRLPIEPRHVAILIAMDQAYLETVYKKQPQAPEGVKVLPPVSSAAISAGSFDAMFGGQ</sequence>
<reference evidence="1 2" key="1">
    <citation type="submission" date="2016-01" db="EMBL/GenBank/DDBJ databases">
        <authorList>
            <person name="Oliw E.H."/>
        </authorList>
    </citation>
    <scope>NUCLEOTIDE SEQUENCE [LARGE SCALE GENOMIC DNA]</scope>
    <source>
        <strain evidence="1 2">Zutra 3-1</strain>
    </source>
</reference>
<dbReference type="Pfam" id="PF23812">
    <property type="entry name" value="Phage_TAC_18"/>
    <property type="match status" value="1"/>
</dbReference>
<accession>A0A1S7PEC6</accession>
<dbReference type="InterPro" id="IPR056919">
    <property type="entry name" value="Phage_TAC_18"/>
</dbReference>